<proteinExistence type="predicted"/>
<dbReference type="InterPro" id="IPR011444">
    <property type="entry name" value="DUF1549"/>
</dbReference>
<dbReference type="SMART" id="SM00635">
    <property type="entry name" value="BID_2"/>
    <property type="match status" value="2"/>
</dbReference>
<evidence type="ECO:0000313" key="4">
    <source>
        <dbReference type="Proteomes" id="UP000315700"/>
    </source>
</evidence>
<name>A0A517SAA3_9PLAN</name>
<feature type="domain" description="BIG2" evidence="2">
    <location>
        <begin position="28"/>
        <end position="117"/>
    </location>
</feature>
<dbReference type="InterPro" id="IPR022655">
    <property type="entry name" value="DUF1553"/>
</dbReference>
<dbReference type="InParanoid" id="A0A517SAA3"/>
<reference evidence="3 4" key="1">
    <citation type="submission" date="2019-02" db="EMBL/GenBank/DDBJ databases">
        <title>Deep-cultivation of Planctomycetes and their phenomic and genomic characterization uncovers novel biology.</title>
        <authorList>
            <person name="Wiegand S."/>
            <person name="Jogler M."/>
            <person name="Boedeker C."/>
            <person name="Pinto D."/>
            <person name="Vollmers J."/>
            <person name="Rivas-Marin E."/>
            <person name="Kohn T."/>
            <person name="Peeters S.H."/>
            <person name="Heuer A."/>
            <person name="Rast P."/>
            <person name="Oberbeckmann S."/>
            <person name="Bunk B."/>
            <person name="Jeske O."/>
            <person name="Meyerdierks A."/>
            <person name="Storesund J.E."/>
            <person name="Kallscheuer N."/>
            <person name="Luecker S."/>
            <person name="Lage O.M."/>
            <person name="Pohl T."/>
            <person name="Merkel B.J."/>
            <person name="Hornburger P."/>
            <person name="Mueller R.-W."/>
            <person name="Bruemmer F."/>
            <person name="Labrenz M."/>
            <person name="Spormann A.M."/>
            <person name="Op den Camp H."/>
            <person name="Overmann J."/>
            <person name="Amann R."/>
            <person name="Jetten M.S.M."/>
            <person name="Mascher T."/>
            <person name="Medema M.H."/>
            <person name="Devos D.P."/>
            <person name="Kaster A.-K."/>
            <person name="Ovreas L."/>
            <person name="Rohde M."/>
            <person name="Galperin M.Y."/>
            <person name="Jogler C."/>
        </authorList>
    </citation>
    <scope>NUCLEOTIDE SEQUENCE [LARGE SCALE GENOMIC DNA]</scope>
    <source>
        <strain evidence="3 4">Pan44</strain>
    </source>
</reference>
<dbReference type="EMBL" id="CP036271">
    <property type="protein sequence ID" value="QDT53057.1"/>
    <property type="molecule type" value="Genomic_DNA"/>
</dbReference>
<protein>
    <recommendedName>
        <fullName evidence="2">BIG2 domain-containing protein</fullName>
    </recommendedName>
</protein>
<feature type="domain" description="BIG2" evidence="2">
    <location>
        <begin position="227"/>
        <end position="309"/>
    </location>
</feature>
<gene>
    <name evidence="3" type="ORF">Pan44_10720</name>
</gene>
<dbReference type="InterPro" id="IPR003343">
    <property type="entry name" value="Big_2"/>
</dbReference>
<evidence type="ECO:0000313" key="3">
    <source>
        <dbReference type="EMBL" id="QDT53057.1"/>
    </source>
</evidence>
<dbReference type="PANTHER" id="PTHR35889:SF3">
    <property type="entry name" value="F-BOX DOMAIN-CONTAINING PROTEIN"/>
    <property type="match status" value="1"/>
</dbReference>
<evidence type="ECO:0000256" key="1">
    <source>
        <dbReference type="SAM" id="SignalP"/>
    </source>
</evidence>
<evidence type="ECO:0000259" key="2">
    <source>
        <dbReference type="SMART" id="SM00635"/>
    </source>
</evidence>
<dbReference type="InterPro" id="IPR008964">
    <property type="entry name" value="Invasin/intimin_cell_adhesion"/>
</dbReference>
<dbReference type="Proteomes" id="UP000315700">
    <property type="component" value="Chromosome"/>
</dbReference>
<dbReference type="Pfam" id="PF07587">
    <property type="entry name" value="PSD1"/>
    <property type="match status" value="1"/>
</dbReference>
<dbReference type="KEGG" id="ccos:Pan44_10720"/>
<dbReference type="AlphaFoldDB" id="A0A517SAA3"/>
<feature type="chain" id="PRO_5021779482" description="BIG2 domain-containing protein" evidence="1">
    <location>
        <begin position="24"/>
        <end position="812"/>
    </location>
</feature>
<feature type="signal peptide" evidence="1">
    <location>
        <begin position="1"/>
        <end position="23"/>
    </location>
</feature>
<dbReference type="SUPFAM" id="SSF49373">
    <property type="entry name" value="Invasin/intimin cell-adhesion fragments"/>
    <property type="match status" value="1"/>
</dbReference>
<organism evidence="3 4">
    <name type="scientific">Caulifigura coniformis</name>
    <dbReference type="NCBI Taxonomy" id="2527983"/>
    <lineage>
        <taxon>Bacteria</taxon>
        <taxon>Pseudomonadati</taxon>
        <taxon>Planctomycetota</taxon>
        <taxon>Planctomycetia</taxon>
        <taxon>Planctomycetales</taxon>
        <taxon>Planctomycetaceae</taxon>
        <taxon>Caulifigura</taxon>
    </lineage>
</organism>
<dbReference type="Gene3D" id="2.60.40.1080">
    <property type="match status" value="2"/>
</dbReference>
<dbReference type="PANTHER" id="PTHR35889">
    <property type="entry name" value="CYCLOINULO-OLIGOSACCHARIDE FRUCTANOTRANSFERASE-RELATED"/>
    <property type="match status" value="1"/>
</dbReference>
<sequence precursor="true">MSTWKLCVAALGLTVLLQGNADAAAPVEITELRVMPEQIRLQGARDEKRFVVQARLSDGSTRDVTSAAKFSVKNTSIATLVGTVVTPAADGTTELAVTHEGRTVRATIDVEAASDVTPLSFRNDILPILTKTGCNAGRCHGAGSGKDGFRLSLYGFDPQGDHYRLTREFSGRRIDLASPENCLLVAKATGAVDHTGGQCIVEGSFEHEQLLAWLKNGAPNDNRETPVPTGITVFPRQAVFAKAGEKQGLVVIAMYSDGTQRDVTDLAVFLSNNDAAATVSEQGIATSTGPGNAFILARFDQFTEGAALTTRPGTEYPGFDLKPQNEIDRHVFARWNDMHIVPSDLCSDEVFLRRATLDLTGLLPTPEKWATFLADTSSDKRSHLVDELIETRDFQDMWIMRWAELLQIRTSNGISRKGLHLYDQWLRERVHAGETIDKIVAEALSATGGTFENPASSYFQTETTPQLLAENAAQAFLGTRIQCAQCHNHPFDRWTMDDYYGFAEFFAQVGYKQAQDPREITVFNAGMGSLKHPVDGRDVVLRHLGGEPPAVKPGEDYRKVLAEWLASPENPSFSRNVANVVWAHFLGVGVVEPVDDFRVSNPPSNPALLDHIGRKLAGDRFNIRPLVREICNSRTYQLASTRNASNAWDMRNFSHARIRRLRAEVLLDCLNQVTATTERLPGLPAGGRAIEVADGQVPNYFLTTFGRSDRATACTCEVQKTSPTLSQALHLINGEATSGKIAQGKVIERLITTNPDSVAIVTALYERCLGRAPRPEEQSAIQAKLASSEDAITALTDLFWALLNSNEFVFNH</sequence>
<keyword evidence="1" id="KW-0732">Signal</keyword>
<keyword evidence="4" id="KW-1185">Reference proteome</keyword>
<accession>A0A517SAA3</accession>
<dbReference type="Pfam" id="PF07583">
    <property type="entry name" value="PSCyt2"/>
    <property type="match status" value="1"/>
</dbReference>